<keyword evidence="4" id="KW-1133">Transmembrane helix</keyword>
<dbReference type="Pfam" id="PF02386">
    <property type="entry name" value="TrkH"/>
    <property type="match status" value="1"/>
</dbReference>
<dbReference type="GO" id="GO:1990573">
    <property type="term" value="P:potassium ion import across plasma membrane"/>
    <property type="evidence" value="ECO:0007669"/>
    <property type="project" value="TreeGrafter"/>
</dbReference>
<comment type="caution">
    <text evidence="7">The sequence shown here is derived from an EMBL/GenBank/DDBJ whole genome shotgun (WGS) entry which is preliminary data.</text>
</comment>
<dbReference type="GO" id="GO:0005886">
    <property type="term" value="C:plasma membrane"/>
    <property type="evidence" value="ECO:0007669"/>
    <property type="project" value="TreeGrafter"/>
</dbReference>
<dbReference type="InterPro" id="IPR051143">
    <property type="entry name" value="TrkH_K-transport"/>
</dbReference>
<comment type="subcellular location">
    <subcellularLocation>
        <location evidence="1">Membrane</location>
        <topology evidence="1">Multi-pass membrane protein</topology>
    </subcellularLocation>
</comment>
<dbReference type="GO" id="GO:0140107">
    <property type="term" value="F:high-affinity potassium ion transmembrane transporter activity"/>
    <property type="evidence" value="ECO:0007669"/>
    <property type="project" value="TreeGrafter"/>
</dbReference>
<evidence type="ECO:0000256" key="6">
    <source>
        <dbReference type="ARBA" id="ARBA00023136"/>
    </source>
</evidence>
<dbReference type="PANTHER" id="PTHR31064:SF30">
    <property type="entry name" value="HIGH-AFFINITY POTASSIUM TRANSPORT PROTEIN-RELATED"/>
    <property type="match status" value="1"/>
</dbReference>
<reference evidence="7" key="1">
    <citation type="submission" date="2021-08" db="EMBL/GenBank/DDBJ databases">
        <title>Global Aspergillus fumigatus from environmental and clinical sources.</title>
        <authorList>
            <person name="Barber A."/>
            <person name="Sae-Ong T."/>
        </authorList>
    </citation>
    <scope>NUCLEOTIDE SEQUENCE</scope>
    <source>
        <strain evidence="7">NRZ-2016-071</strain>
    </source>
</reference>
<dbReference type="GO" id="GO:0030007">
    <property type="term" value="P:intracellular potassium ion homeostasis"/>
    <property type="evidence" value="ECO:0007669"/>
    <property type="project" value="TreeGrafter"/>
</dbReference>
<dbReference type="Proteomes" id="UP000813423">
    <property type="component" value="Unassembled WGS sequence"/>
</dbReference>
<keyword evidence="5" id="KW-0406">Ion transport</keyword>
<keyword evidence="3" id="KW-0812">Transmembrane</keyword>
<name>A0A229XU46_ASPFM</name>
<protein>
    <submittedName>
        <fullName evidence="7">Uncharacterized protein</fullName>
    </submittedName>
</protein>
<dbReference type="AlphaFoldDB" id="A0A229XU46"/>
<keyword evidence="2" id="KW-0813">Transport</keyword>
<dbReference type="InterPro" id="IPR003445">
    <property type="entry name" value="Cat_transpt"/>
</dbReference>
<sequence length="106" mass="11813">MMYISSDFPTAITMRKTNVYEERSVGVYEHDSVSEAESRNGKHVGLAVHIQRQLGFDLWYVMLEIFLIAITEGGRLQKAADETTFSLFSVPFEIVSYGTAGLSGIS</sequence>
<keyword evidence="6" id="KW-0472">Membrane</keyword>
<evidence type="ECO:0000256" key="2">
    <source>
        <dbReference type="ARBA" id="ARBA00022448"/>
    </source>
</evidence>
<evidence type="ECO:0000256" key="1">
    <source>
        <dbReference type="ARBA" id="ARBA00004141"/>
    </source>
</evidence>
<evidence type="ECO:0000256" key="3">
    <source>
        <dbReference type="ARBA" id="ARBA00022692"/>
    </source>
</evidence>
<proteinExistence type="predicted"/>
<evidence type="ECO:0000256" key="4">
    <source>
        <dbReference type="ARBA" id="ARBA00022989"/>
    </source>
</evidence>
<evidence type="ECO:0000313" key="8">
    <source>
        <dbReference type="Proteomes" id="UP000813423"/>
    </source>
</evidence>
<evidence type="ECO:0000313" key="7">
    <source>
        <dbReference type="EMBL" id="KAH1909568.1"/>
    </source>
</evidence>
<dbReference type="PANTHER" id="PTHR31064">
    <property type="entry name" value="POTASSIUM TRANSPORT PROTEIN DDB_G0292412-RELATED"/>
    <property type="match status" value="1"/>
</dbReference>
<evidence type="ECO:0000256" key="5">
    <source>
        <dbReference type="ARBA" id="ARBA00023065"/>
    </source>
</evidence>
<dbReference type="EMBL" id="JAIBSC010000012">
    <property type="protein sequence ID" value="KAH1909568.1"/>
    <property type="molecule type" value="Genomic_DNA"/>
</dbReference>
<accession>A0A229XU46</accession>
<gene>
    <name evidence="7" type="ORF">KXV57_001194</name>
</gene>
<organism evidence="7 8">
    <name type="scientific">Aspergillus fumigatus</name>
    <name type="common">Neosartorya fumigata</name>
    <dbReference type="NCBI Taxonomy" id="746128"/>
    <lineage>
        <taxon>Eukaryota</taxon>
        <taxon>Fungi</taxon>
        <taxon>Dikarya</taxon>
        <taxon>Ascomycota</taxon>
        <taxon>Pezizomycotina</taxon>
        <taxon>Eurotiomycetes</taxon>
        <taxon>Eurotiomycetidae</taxon>
        <taxon>Eurotiales</taxon>
        <taxon>Aspergillaceae</taxon>
        <taxon>Aspergillus</taxon>
        <taxon>Aspergillus subgen. Fumigati</taxon>
    </lineage>
</organism>